<dbReference type="SUPFAM" id="SSF102114">
    <property type="entry name" value="Radical SAM enzymes"/>
    <property type="match status" value="1"/>
</dbReference>
<feature type="binding site" evidence="9">
    <location>
        <position position="159"/>
    </location>
    <ligand>
        <name>[4Fe-4S] cluster</name>
        <dbReference type="ChEBI" id="CHEBI:49883"/>
        <label>1</label>
    </ligand>
</feature>
<keyword evidence="5 9" id="KW-0479">Metal-binding</keyword>
<feature type="binding site" evidence="9">
    <location>
        <position position="186"/>
    </location>
    <ligand>
        <name>[4Fe-4S] cluster</name>
        <dbReference type="ChEBI" id="CHEBI:49883"/>
        <label>2</label>
        <note>4Fe-4S-S-AdoMet</note>
    </ligand>
</feature>
<evidence type="ECO:0000256" key="7">
    <source>
        <dbReference type="ARBA" id="ARBA00023014"/>
    </source>
</evidence>
<evidence type="ECO:0000256" key="1">
    <source>
        <dbReference type="ARBA" id="ARBA00004173"/>
    </source>
</evidence>
<dbReference type="EC" id="2.8.1.8" evidence="9"/>
<evidence type="ECO:0000256" key="5">
    <source>
        <dbReference type="ARBA" id="ARBA00022723"/>
    </source>
</evidence>
<dbReference type="SFLD" id="SFLDS00029">
    <property type="entry name" value="Radical_SAM"/>
    <property type="match status" value="1"/>
</dbReference>
<dbReference type="Pfam" id="PF04055">
    <property type="entry name" value="Radical_SAM"/>
    <property type="match status" value="1"/>
</dbReference>
<evidence type="ECO:0000313" key="12">
    <source>
        <dbReference type="EMBL" id="CAD9580379.1"/>
    </source>
</evidence>
<dbReference type="Gene3D" id="3.20.20.70">
    <property type="entry name" value="Aldolase class I"/>
    <property type="match status" value="1"/>
</dbReference>
<dbReference type="NCBIfam" id="NF004019">
    <property type="entry name" value="PRK05481.1"/>
    <property type="match status" value="1"/>
</dbReference>
<dbReference type="SFLD" id="SFLDG01058">
    <property type="entry name" value="lipoyl_synthase_like"/>
    <property type="match status" value="1"/>
</dbReference>
<comment type="catalytic activity">
    <reaction evidence="8 9">
        <text>[[Fe-S] cluster scaffold protein carrying a second [4Fe-4S](2+) cluster] + N(6)-octanoyl-L-lysyl-[protein] + 2 oxidized [2Fe-2S]-[ferredoxin] + 2 S-adenosyl-L-methionine + 4 H(+) = [[Fe-S] cluster scaffold protein] + N(6)-[(R)-dihydrolipoyl]-L-lysyl-[protein] + 4 Fe(3+) + 2 hydrogen sulfide + 2 5'-deoxyadenosine + 2 L-methionine + 2 reduced [2Fe-2S]-[ferredoxin]</text>
        <dbReference type="Rhea" id="RHEA:16585"/>
        <dbReference type="Rhea" id="RHEA-COMP:9928"/>
        <dbReference type="Rhea" id="RHEA-COMP:10000"/>
        <dbReference type="Rhea" id="RHEA-COMP:10001"/>
        <dbReference type="Rhea" id="RHEA-COMP:10475"/>
        <dbReference type="Rhea" id="RHEA-COMP:14568"/>
        <dbReference type="Rhea" id="RHEA-COMP:14569"/>
        <dbReference type="ChEBI" id="CHEBI:15378"/>
        <dbReference type="ChEBI" id="CHEBI:17319"/>
        <dbReference type="ChEBI" id="CHEBI:29034"/>
        <dbReference type="ChEBI" id="CHEBI:29919"/>
        <dbReference type="ChEBI" id="CHEBI:33722"/>
        <dbReference type="ChEBI" id="CHEBI:33737"/>
        <dbReference type="ChEBI" id="CHEBI:33738"/>
        <dbReference type="ChEBI" id="CHEBI:57844"/>
        <dbReference type="ChEBI" id="CHEBI:59789"/>
        <dbReference type="ChEBI" id="CHEBI:78809"/>
        <dbReference type="ChEBI" id="CHEBI:83100"/>
        <dbReference type="EC" id="2.8.1.8"/>
    </reaction>
</comment>
<dbReference type="GO" id="GO:0005739">
    <property type="term" value="C:mitochondrion"/>
    <property type="evidence" value="ECO:0007669"/>
    <property type="project" value="UniProtKB-SubCell"/>
</dbReference>
<evidence type="ECO:0000259" key="11">
    <source>
        <dbReference type="PROSITE" id="PS51918"/>
    </source>
</evidence>
<keyword evidence="6 9" id="KW-0408">Iron</keyword>
<dbReference type="SFLD" id="SFLDF00271">
    <property type="entry name" value="lipoyl_synthase"/>
    <property type="match status" value="1"/>
</dbReference>
<evidence type="ECO:0000256" key="4">
    <source>
        <dbReference type="ARBA" id="ARBA00022691"/>
    </source>
</evidence>
<dbReference type="EMBL" id="HBGY01015594">
    <property type="protein sequence ID" value="CAD9580379.1"/>
    <property type="molecule type" value="Transcribed_RNA"/>
</dbReference>
<keyword evidence="4 9" id="KW-0949">S-adenosyl-L-methionine</keyword>
<dbReference type="SMART" id="SM00729">
    <property type="entry name" value="Elp3"/>
    <property type="match status" value="1"/>
</dbReference>
<dbReference type="GO" id="GO:0016992">
    <property type="term" value="F:lipoate synthase activity"/>
    <property type="evidence" value="ECO:0007669"/>
    <property type="project" value="UniProtKB-UniRule"/>
</dbReference>
<keyword evidence="7 9" id="KW-0411">Iron-sulfur</keyword>
<dbReference type="PROSITE" id="PS51918">
    <property type="entry name" value="RADICAL_SAM"/>
    <property type="match status" value="1"/>
</dbReference>
<name>A0A7S2KLE1_9STRA</name>
<dbReference type="CDD" id="cd01335">
    <property type="entry name" value="Radical_SAM"/>
    <property type="match status" value="1"/>
</dbReference>
<gene>
    <name evidence="12" type="ORF">LDAN0321_LOCUS10109</name>
</gene>
<dbReference type="InterPro" id="IPR003698">
    <property type="entry name" value="Lipoyl_synth"/>
</dbReference>
<feature type="binding site" evidence="9">
    <location>
        <position position="179"/>
    </location>
    <ligand>
        <name>[4Fe-4S] cluster</name>
        <dbReference type="ChEBI" id="CHEBI:49883"/>
        <label>2</label>
        <note>4Fe-4S-S-AdoMet</note>
    </ligand>
</feature>
<dbReference type="GO" id="GO:0051539">
    <property type="term" value="F:4 iron, 4 sulfur cluster binding"/>
    <property type="evidence" value="ECO:0007669"/>
    <property type="project" value="UniProtKB-UniRule"/>
</dbReference>
<proteinExistence type="inferred from homology"/>
<keyword evidence="2 9" id="KW-0004">4Fe-4S</keyword>
<evidence type="ECO:0000256" key="8">
    <source>
        <dbReference type="ARBA" id="ARBA00047326"/>
    </source>
</evidence>
<feature type="binding site" evidence="9">
    <location>
        <position position="183"/>
    </location>
    <ligand>
        <name>[4Fe-4S] cluster</name>
        <dbReference type="ChEBI" id="CHEBI:49883"/>
        <label>2</label>
        <note>4Fe-4S-S-AdoMet</note>
    </ligand>
</feature>
<evidence type="ECO:0000256" key="6">
    <source>
        <dbReference type="ARBA" id="ARBA00023004"/>
    </source>
</evidence>
<dbReference type="UniPathway" id="UPA00538">
    <property type="reaction ID" value="UER00593"/>
</dbReference>
<protein>
    <recommendedName>
        <fullName evidence="9">Lipoyl synthase, mitochondrial</fullName>
        <ecNumber evidence="9">2.8.1.8</ecNumber>
    </recommendedName>
    <alternativeName>
        <fullName evidence="9">Lipoate synthase</fullName>
        <shortName evidence="9">LS</shortName>
        <shortName evidence="9">Lip-syn</shortName>
    </alternativeName>
    <alternativeName>
        <fullName evidence="9">Lipoic acid synthase</fullName>
    </alternativeName>
</protein>
<accession>A0A7S2KLE1</accession>
<feature type="binding site" evidence="9">
    <location>
        <position position="148"/>
    </location>
    <ligand>
        <name>[4Fe-4S] cluster</name>
        <dbReference type="ChEBI" id="CHEBI:49883"/>
        <label>1</label>
    </ligand>
</feature>
<dbReference type="GO" id="GO:0009249">
    <property type="term" value="P:protein lipoylation"/>
    <property type="evidence" value="ECO:0007669"/>
    <property type="project" value="UniProtKB-UniRule"/>
</dbReference>
<dbReference type="Pfam" id="PF16881">
    <property type="entry name" value="LIAS_N"/>
    <property type="match status" value="1"/>
</dbReference>
<sequence>MMMLVNFSRKTTSISSSGCARKSSCAAMINRALSSSAAETTYANNTESDEREKQQRHPRLAALRTQLAAEDGDGSTLHDFIGVDADVGVEGESNTAVTVTQTSNQKAPAAVKRNILPKPKWLKAQPATSDNYKRLRTTVRDLGLATVCEEAKCPNIGECWGGGEDGTATATIMIMGDTCTRGCSFCAVKTSRTPPPLDPEEPTKVAEAVASWGLDYVVLTSVDRDDLPDQGSGHFYEVVRKLKESSPNLLVEALTPDFRGDLSLVEKVASSGLDVYAHNIETVERLQRRVRDYRAGYAQSLSVLRHVKVVNEIALTKTSIMLGCGENDEDIRKTLHDLRENDVDVVTFGQYLQPSRKHMPVKNYVTPEKFTEWQLEAEALGFKYVASGPLVRSSYKAGEFYLKNLVKEREVERTFKGDAGMQ</sequence>
<evidence type="ECO:0000256" key="9">
    <source>
        <dbReference type="HAMAP-Rule" id="MF_03123"/>
    </source>
</evidence>
<dbReference type="InterPro" id="IPR006638">
    <property type="entry name" value="Elp3/MiaA/NifB-like_rSAM"/>
</dbReference>
<comment type="similarity">
    <text evidence="9">Belongs to the radical SAM superfamily. Lipoyl synthase family.</text>
</comment>
<comment type="subcellular location">
    <subcellularLocation>
        <location evidence="1 9">Mitochondrion</location>
    </subcellularLocation>
</comment>
<feature type="binding site" evidence="9">
    <location>
        <position position="394"/>
    </location>
    <ligand>
        <name>[4Fe-4S] cluster</name>
        <dbReference type="ChEBI" id="CHEBI:49883"/>
        <label>1</label>
    </ligand>
</feature>
<dbReference type="InterPro" id="IPR007197">
    <property type="entry name" value="rSAM"/>
</dbReference>
<feature type="region of interest" description="Disordered" evidence="10">
    <location>
        <begin position="37"/>
        <end position="58"/>
    </location>
</feature>
<dbReference type="PANTHER" id="PTHR10949:SF0">
    <property type="entry name" value="LIPOYL SYNTHASE, MITOCHONDRIAL"/>
    <property type="match status" value="1"/>
</dbReference>
<dbReference type="NCBIfam" id="TIGR00510">
    <property type="entry name" value="lipA"/>
    <property type="match status" value="1"/>
</dbReference>
<dbReference type="FunFam" id="3.20.20.70:FF:000036">
    <property type="entry name" value="Lipoyl synthase, mitochondrial"/>
    <property type="match status" value="1"/>
</dbReference>
<dbReference type="InterPro" id="IPR031691">
    <property type="entry name" value="LIAS_N"/>
</dbReference>
<evidence type="ECO:0000256" key="3">
    <source>
        <dbReference type="ARBA" id="ARBA00022679"/>
    </source>
</evidence>
<reference evidence="12" key="1">
    <citation type="submission" date="2021-01" db="EMBL/GenBank/DDBJ databases">
        <authorList>
            <person name="Corre E."/>
            <person name="Pelletier E."/>
            <person name="Niang G."/>
            <person name="Scheremetjew M."/>
            <person name="Finn R."/>
            <person name="Kale V."/>
            <person name="Holt S."/>
            <person name="Cochrane G."/>
            <person name="Meng A."/>
            <person name="Brown T."/>
            <person name="Cohen L."/>
        </authorList>
    </citation>
    <scope>NUCLEOTIDE SEQUENCE</scope>
    <source>
        <strain evidence="12">B650</strain>
    </source>
</reference>
<dbReference type="InterPro" id="IPR013785">
    <property type="entry name" value="Aldolase_TIM"/>
</dbReference>
<feature type="binding site" evidence="9">
    <location>
        <position position="153"/>
    </location>
    <ligand>
        <name>[4Fe-4S] cluster</name>
        <dbReference type="ChEBI" id="CHEBI:49883"/>
        <label>1</label>
    </ligand>
</feature>
<organism evidence="12">
    <name type="scientific">Leptocylindrus danicus</name>
    <dbReference type="NCBI Taxonomy" id="163516"/>
    <lineage>
        <taxon>Eukaryota</taxon>
        <taxon>Sar</taxon>
        <taxon>Stramenopiles</taxon>
        <taxon>Ochrophyta</taxon>
        <taxon>Bacillariophyta</taxon>
        <taxon>Coscinodiscophyceae</taxon>
        <taxon>Chaetocerotophycidae</taxon>
        <taxon>Leptocylindrales</taxon>
        <taxon>Leptocylindraceae</taxon>
        <taxon>Leptocylindrus</taxon>
    </lineage>
</organism>
<comment type="pathway">
    <text evidence="9">Protein modification; protein lipoylation via endogenous pathway; protein N(6)-(lipoyl)lysine from octanoyl-[acyl-carrier-protein]: step 2/2.</text>
</comment>
<dbReference type="AlphaFoldDB" id="A0A7S2KLE1"/>
<dbReference type="GO" id="GO:0046872">
    <property type="term" value="F:metal ion binding"/>
    <property type="evidence" value="ECO:0007669"/>
    <property type="project" value="UniProtKB-KW"/>
</dbReference>
<dbReference type="PANTHER" id="PTHR10949">
    <property type="entry name" value="LIPOYL SYNTHASE"/>
    <property type="match status" value="1"/>
</dbReference>
<feature type="compositionally biased region" description="Polar residues" evidence="10">
    <location>
        <begin position="37"/>
        <end position="46"/>
    </location>
</feature>
<evidence type="ECO:0000256" key="10">
    <source>
        <dbReference type="SAM" id="MobiDB-lite"/>
    </source>
</evidence>
<evidence type="ECO:0000256" key="2">
    <source>
        <dbReference type="ARBA" id="ARBA00022485"/>
    </source>
</evidence>
<dbReference type="NCBIfam" id="NF009544">
    <property type="entry name" value="PRK12928.1"/>
    <property type="match status" value="1"/>
</dbReference>
<comment type="cofactor">
    <cofactor evidence="9">
        <name>[4Fe-4S] cluster</name>
        <dbReference type="ChEBI" id="CHEBI:49883"/>
    </cofactor>
    <text evidence="9">Binds 2 [4Fe-4S] clusters per subunit. One cluster is coordinated with 3 cysteines and an exchangeable S-adenosyl-L-methionine.</text>
</comment>
<dbReference type="HAMAP" id="MF_00206">
    <property type="entry name" value="Lipoyl_synth"/>
    <property type="match status" value="1"/>
</dbReference>
<keyword evidence="3 9" id="KW-0808">Transferase</keyword>
<feature type="domain" description="Radical SAM core" evidence="11">
    <location>
        <begin position="164"/>
        <end position="383"/>
    </location>
</feature>
<keyword evidence="9" id="KW-0496">Mitochondrion</keyword>
<dbReference type="InterPro" id="IPR058240">
    <property type="entry name" value="rSAM_sf"/>
</dbReference>
<comment type="function">
    <text evidence="9">Catalyzes the radical-mediated insertion of two sulfur atoms into the C-6 and C-8 positions of the octanoyl moiety bound to the lipoyl domains of lipoate-dependent enzymes, thereby converting the octanoylated domains into lipoylated derivatives.</text>
</comment>